<evidence type="ECO:0000256" key="4">
    <source>
        <dbReference type="ARBA" id="ARBA00022475"/>
    </source>
</evidence>
<name>A0A1T4N6Q3_9SPIR</name>
<dbReference type="InterPro" id="IPR048279">
    <property type="entry name" value="MdtK-like"/>
</dbReference>
<dbReference type="GeneID" id="303367383"/>
<evidence type="ECO:0000313" key="11">
    <source>
        <dbReference type="EMBL" id="SJZ74884.1"/>
    </source>
</evidence>
<feature type="transmembrane region" description="Helical" evidence="10">
    <location>
        <begin position="99"/>
        <end position="121"/>
    </location>
</feature>
<feature type="transmembrane region" description="Helical" evidence="10">
    <location>
        <begin position="21"/>
        <end position="39"/>
    </location>
</feature>
<dbReference type="GO" id="GO:0015297">
    <property type="term" value="F:antiporter activity"/>
    <property type="evidence" value="ECO:0007669"/>
    <property type="project" value="UniProtKB-KW"/>
</dbReference>
<dbReference type="PANTHER" id="PTHR43298">
    <property type="entry name" value="MULTIDRUG RESISTANCE PROTEIN NORM-RELATED"/>
    <property type="match status" value="1"/>
</dbReference>
<keyword evidence="6 10" id="KW-1133">Transmembrane helix</keyword>
<organism evidence="11 12">
    <name type="scientific">Treponema berlinense</name>
    <dbReference type="NCBI Taxonomy" id="225004"/>
    <lineage>
        <taxon>Bacteria</taxon>
        <taxon>Pseudomonadati</taxon>
        <taxon>Spirochaetota</taxon>
        <taxon>Spirochaetia</taxon>
        <taxon>Spirochaetales</taxon>
        <taxon>Treponemataceae</taxon>
        <taxon>Treponema</taxon>
    </lineage>
</organism>
<feature type="transmembrane region" description="Helical" evidence="10">
    <location>
        <begin position="169"/>
        <end position="191"/>
    </location>
</feature>
<dbReference type="AlphaFoldDB" id="A0A1T4N6Q3"/>
<keyword evidence="7" id="KW-0406">Ion transport</keyword>
<dbReference type="OrthoDB" id="9780160at2"/>
<dbReference type="GO" id="GO:0042910">
    <property type="term" value="F:xenobiotic transmembrane transporter activity"/>
    <property type="evidence" value="ECO:0007669"/>
    <property type="project" value="InterPro"/>
</dbReference>
<reference evidence="11 12" key="1">
    <citation type="submission" date="2017-02" db="EMBL/GenBank/DDBJ databases">
        <authorList>
            <person name="Peterson S.W."/>
        </authorList>
    </citation>
    <scope>NUCLEOTIDE SEQUENCE [LARGE SCALE GENOMIC DNA]</scope>
    <source>
        <strain evidence="11 12">ATCC BAA-909</strain>
    </source>
</reference>
<dbReference type="STRING" id="225004.SAMN02745152_01136"/>
<dbReference type="PANTHER" id="PTHR43298:SF2">
    <property type="entry name" value="FMN_FAD EXPORTER YEEO-RELATED"/>
    <property type="match status" value="1"/>
</dbReference>
<dbReference type="InterPro" id="IPR050222">
    <property type="entry name" value="MATE_MdtK"/>
</dbReference>
<dbReference type="NCBIfam" id="TIGR00797">
    <property type="entry name" value="matE"/>
    <property type="match status" value="1"/>
</dbReference>
<dbReference type="PIRSF" id="PIRSF006603">
    <property type="entry name" value="DinF"/>
    <property type="match status" value="1"/>
</dbReference>
<dbReference type="CDD" id="cd13134">
    <property type="entry name" value="MATE_like_8"/>
    <property type="match status" value="1"/>
</dbReference>
<gene>
    <name evidence="11" type="ORF">SAMN02745152_01136</name>
</gene>
<evidence type="ECO:0000256" key="5">
    <source>
        <dbReference type="ARBA" id="ARBA00022692"/>
    </source>
</evidence>
<dbReference type="EMBL" id="FUXC01000005">
    <property type="protein sequence ID" value="SJZ74884.1"/>
    <property type="molecule type" value="Genomic_DNA"/>
</dbReference>
<keyword evidence="12" id="KW-1185">Reference proteome</keyword>
<evidence type="ECO:0000313" key="12">
    <source>
        <dbReference type="Proteomes" id="UP000190395"/>
    </source>
</evidence>
<evidence type="ECO:0000256" key="1">
    <source>
        <dbReference type="ARBA" id="ARBA00004651"/>
    </source>
</evidence>
<feature type="transmembrane region" description="Helical" evidence="10">
    <location>
        <begin position="64"/>
        <end position="87"/>
    </location>
</feature>
<keyword evidence="4" id="KW-1003">Cell membrane</keyword>
<keyword evidence="8 10" id="KW-0472">Membrane</keyword>
<protein>
    <recommendedName>
        <fullName evidence="9">Multidrug-efflux transporter</fullName>
    </recommendedName>
</protein>
<comment type="subcellular location">
    <subcellularLocation>
        <location evidence="1">Cell membrane</location>
        <topology evidence="1">Multi-pass membrane protein</topology>
    </subcellularLocation>
</comment>
<keyword evidence="3" id="KW-0050">Antiport</keyword>
<keyword evidence="2" id="KW-0813">Transport</keyword>
<evidence type="ECO:0000256" key="9">
    <source>
        <dbReference type="ARBA" id="ARBA00031636"/>
    </source>
</evidence>
<dbReference type="GO" id="GO:0005886">
    <property type="term" value="C:plasma membrane"/>
    <property type="evidence" value="ECO:0007669"/>
    <property type="project" value="UniProtKB-SubCell"/>
</dbReference>
<sequence>MTLLNSSNSLKKNHLKGFYKILFSIAIPIILQNLLQTFVNMMDTVMVGRLGSVEIAAVGLGNQIFFILNMVVFGVSSGCSIFISQFWGQEDFKGIRKTFGIMLIVCVFVSLAFTVAGIFKPEFLIGLYTRDSVVIQKASEYLRIVALSYPLMAVSFACQMAYRSTEHVILPMTTTAISFVLNVAGNAIFIFGVESLGIPQMGVAGAALATLLSRTVEFFITVFYGRIKKFEAIGSFKEMTSFTKGFLLKLLKVGLPVIFSETLWGLGISTQNSIFAHTGTDSFAAFSITNTISQLTWVVFIGMGNAAAIILGKKIGAGEKESVIAFTHRFCWFFPILGFVIGLFLIPLSYLIPFIFNVDAHIVKIAQSMLFALVFLYPWRAFNMLLIVGICRSGGDTIFGTLIDNGWMWAFAIPLGYIASFKLGLQPYQILLCLETEQILKTVCGIWRIKSGKWLHKITG</sequence>
<feature type="transmembrane region" description="Helical" evidence="10">
    <location>
        <begin position="203"/>
        <end position="225"/>
    </location>
</feature>
<dbReference type="Proteomes" id="UP000190395">
    <property type="component" value="Unassembled WGS sequence"/>
</dbReference>
<evidence type="ECO:0000256" key="2">
    <source>
        <dbReference type="ARBA" id="ARBA00022448"/>
    </source>
</evidence>
<evidence type="ECO:0000256" key="6">
    <source>
        <dbReference type="ARBA" id="ARBA00022989"/>
    </source>
</evidence>
<dbReference type="RefSeq" id="WP_078930884.1">
    <property type="nucleotide sequence ID" value="NZ_CAMCOW010000026.1"/>
</dbReference>
<dbReference type="Pfam" id="PF01554">
    <property type="entry name" value="MatE"/>
    <property type="match status" value="2"/>
</dbReference>
<proteinExistence type="predicted"/>
<evidence type="ECO:0000256" key="10">
    <source>
        <dbReference type="SAM" id="Phobius"/>
    </source>
</evidence>
<evidence type="ECO:0000256" key="7">
    <source>
        <dbReference type="ARBA" id="ARBA00023065"/>
    </source>
</evidence>
<dbReference type="InterPro" id="IPR002528">
    <property type="entry name" value="MATE_fam"/>
</dbReference>
<feature type="transmembrane region" description="Helical" evidence="10">
    <location>
        <begin position="141"/>
        <end position="162"/>
    </location>
</feature>
<keyword evidence="5 10" id="KW-0812">Transmembrane</keyword>
<evidence type="ECO:0000256" key="8">
    <source>
        <dbReference type="ARBA" id="ARBA00023136"/>
    </source>
</evidence>
<feature type="transmembrane region" description="Helical" evidence="10">
    <location>
        <begin position="246"/>
        <end position="268"/>
    </location>
</feature>
<accession>A0A1T4N6Q3</accession>
<evidence type="ECO:0000256" key="3">
    <source>
        <dbReference type="ARBA" id="ARBA00022449"/>
    </source>
</evidence>
<feature type="transmembrane region" description="Helical" evidence="10">
    <location>
        <begin position="288"/>
        <end position="311"/>
    </location>
</feature>
<feature type="transmembrane region" description="Helical" evidence="10">
    <location>
        <begin position="332"/>
        <end position="356"/>
    </location>
</feature>
<dbReference type="GO" id="GO:0006811">
    <property type="term" value="P:monoatomic ion transport"/>
    <property type="evidence" value="ECO:0007669"/>
    <property type="project" value="UniProtKB-KW"/>
</dbReference>